<dbReference type="AlphaFoldDB" id="A0A7U2HWY1"/>
<name>A0A7U2HWY1_PHANO</name>
<reference evidence="3" key="1">
    <citation type="journal article" date="2021" name="BMC Genomics">
        <title>Chromosome-level genome assembly and manually-curated proteome of model necrotroph Parastagonospora nodorum Sn15 reveals a genome-wide trove of candidate effector homologs, and redundancy of virulence-related functions within an accessory chromosome.</title>
        <authorList>
            <person name="Bertazzoni S."/>
            <person name="Jones D.A.B."/>
            <person name="Phan H.T."/>
            <person name="Tan K.-C."/>
            <person name="Hane J.K."/>
        </authorList>
    </citation>
    <scope>NUCLEOTIDE SEQUENCE [LARGE SCALE GENOMIC DNA]</scope>
    <source>
        <strain evidence="3">SN15 / ATCC MYA-4574 / FGSC 10173)</strain>
    </source>
</reference>
<gene>
    <name evidence="2" type="ORF">JI435_406620</name>
</gene>
<proteinExistence type="predicted"/>
<feature type="region of interest" description="Disordered" evidence="1">
    <location>
        <begin position="75"/>
        <end position="98"/>
    </location>
</feature>
<feature type="region of interest" description="Disordered" evidence="1">
    <location>
        <begin position="1"/>
        <end position="29"/>
    </location>
</feature>
<evidence type="ECO:0000313" key="2">
    <source>
        <dbReference type="EMBL" id="QRC94965.1"/>
    </source>
</evidence>
<dbReference type="Proteomes" id="UP000663193">
    <property type="component" value="Chromosome 5"/>
</dbReference>
<evidence type="ECO:0000256" key="1">
    <source>
        <dbReference type="SAM" id="MobiDB-lite"/>
    </source>
</evidence>
<dbReference type="VEuPathDB" id="FungiDB:JI435_406620"/>
<organism evidence="2 3">
    <name type="scientific">Phaeosphaeria nodorum (strain SN15 / ATCC MYA-4574 / FGSC 10173)</name>
    <name type="common">Glume blotch fungus</name>
    <name type="synonym">Parastagonospora nodorum</name>
    <dbReference type="NCBI Taxonomy" id="321614"/>
    <lineage>
        <taxon>Eukaryota</taxon>
        <taxon>Fungi</taxon>
        <taxon>Dikarya</taxon>
        <taxon>Ascomycota</taxon>
        <taxon>Pezizomycotina</taxon>
        <taxon>Dothideomycetes</taxon>
        <taxon>Pleosporomycetidae</taxon>
        <taxon>Pleosporales</taxon>
        <taxon>Pleosporineae</taxon>
        <taxon>Phaeosphaeriaceae</taxon>
        <taxon>Parastagonospora</taxon>
    </lineage>
</organism>
<dbReference type="EMBL" id="CP069027">
    <property type="protein sequence ID" value="QRC94965.1"/>
    <property type="molecule type" value="Genomic_DNA"/>
</dbReference>
<protein>
    <submittedName>
        <fullName evidence="2">Uncharacterized protein</fullName>
    </submittedName>
</protein>
<accession>A0A7U2HWY1</accession>
<keyword evidence="3" id="KW-1185">Reference proteome</keyword>
<feature type="compositionally biased region" description="Basic and acidic residues" evidence="1">
    <location>
        <begin position="20"/>
        <end position="29"/>
    </location>
</feature>
<evidence type="ECO:0000313" key="3">
    <source>
        <dbReference type="Proteomes" id="UP000663193"/>
    </source>
</evidence>
<feature type="compositionally biased region" description="Polar residues" evidence="1">
    <location>
        <begin position="83"/>
        <end position="98"/>
    </location>
</feature>
<sequence length="98" mass="10744">MPWEDKLMHPSESIENSPHPTRDCQEGSKERPLDLFVGVRALQSSFATACIRGVVSLGGYCRALFVCSAMRAANTSPREHNTHSSQVIGPCTQDTPSR</sequence>